<dbReference type="PANTHER" id="PTHR42051">
    <property type="entry name" value="MEIOTICALLY UP-REGULATED PROTEIN PB1A10.08"/>
    <property type="match status" value="1"/>
</dbReference>
<dbReference type="EMBL" id="RIBY02001002">
    <property type="protein sequence ID" value="KAH9834285.1"/>
    <property type="molecule type" value="Genomic_DNA"/>
</dbReference>
<feature type="compositionally biased region" description="Polar residues" evidence="1">
    <location>
        <begin position="71"/>
        <end position="84"/>
    </location>
</feature>
<reference evidence="2 3" key="1">
    <citation type="journal article" date="2018" name="IMA Fungus">
        <title>IMA Genome-F 10: Nine draft genome sequences of Claviceps purpurea s.lat., including C. arundinis, C. humidiphila, and C. cf. spartinae, pseudomolecules for the pitch canker pathogen Fusarium circinatum, draft genome of Davidsoniella eucalypti, Grosmannia galeiformis, Quambalaria eucalypti, and Teratosphaeria destructans.</title>
        <authorList>
            <person name="Wingfield B.D."/>
            <person name="Liu M."/>
            <person name="Nguyen H.D."/>
            <person name="Lane F.A."/>
            <person name="Morgan S.W."/>
            <person name="De Vos L."/>
            <person name="Wilken P.M."/>
            <person name="Duong T.A."/>
            <person name="Aylward J."/>
            <person name="Coetzee M.P."/>
            <person name="Dadej K."/>
            <person name="De Beer Z.W."/>
            <person name="Findlay W."/>
            <person name="Havenga M."/>
            <person name="Kolarik M."/>
            <person name="Menzies J.G."/>
            <person name="Naidoo K."/>
            <person name="Pochopski O."/>
            <person name="Shoukouhi P."/>
            <person name="Santana Q.C."/>
            <person name="Seifert K.A."/>
            <person name="Soal N."/>
            <person name="Steenkamp E.T."/>
            <person name="Tatham C.T."/>
            <person name="van der Nest M.A."/>
            <person name="Wingfield M.J."/>
        </authorList>
    </citation>
    <scope>NUCLEOTIDE SEQUENCE [LARGE SCALE GENOMIC DNA]</scope>
    <source>
        <strain evidence="2">CMW44962</strain>
    </source>
</reference>
<feature type="region of interest" description="Disordered" evidence="1">
    <location>
        <begin position="1"/>
        <end position="104"/>
    </location>
</feature>
<feature type="compositionally biased region" description="Low complexity" evidence="1">
    <location>
        <begin position="182"/>
        <end position="193"/>
    </location>
</feature>
<dbReference type="Proteomes" id="UP001138500">
    <property type="component" value="Unassembled WGS sequence"/>
</dbReference>
<comment type="caution">
    <text evidence="2">The sequence shown here is derived from an EMBL/GenBank/DDBJ whole genome shotgun (WGS) entry which is preliminary data.</text>
</comment>
<evidence type="ECO:0000256" key="1">
    <source>
        <dbReference type="SAM" id="MobiDB-lite"/>
    </source>
</evidence>
<dbReference type="OrthoDB" id="4181307at2759"/>
<protein>
    <submittedName>
        <fullName evidence="2">Serine/arginine repetitive matrix protein 1-like</fullName>
    </submittedName>
</protein>
<proteinExistence type="predicted"/>
<reference evidence="2 3" key="2">
    <citation type="journal article" date="2021" name="Curr. Genet.">
        <title>Genetic response to nitrogen starvation in the aggressive Eucalyptus foliar pathogen Teratosphaeria destructans.</title>
        <authorList>
            <person name="Havenga M."/>
            <person name="Wingfield B.D."/>
            <person name="Wingfield M.J."/>
            <person name="Dreyer L.L."/>
            <person name="Roets F."/>
            <person name="Aylward J."/>
        </authorList>
    </citation>
    <scope>NUCLEOTIDE SEQUENCE [LARGE SCALE GENOMIC DNA]</scope>
    <source>
        <strain evidence="2">CMW44962</strain>
    </source>
</reference>
<sequence>MLVPRSYRYSSSPPNQVYDEKGGRRSGSGKKSAQQHTQAARPQSPQRTHTEPSRPVTQPVAVPTTDRSRYAASSQPMPSRNPRASTRGVRRSPASHDPNALPPAVAALLAMTTIPPPKANQFRRKSRDHRRISIDELVHEWKSDDSLHPSLSSSPALSVLLEDGEMHRDRYSPPNEGCNMLSIRSSSSESVPSLEADDRSVLSLGSPSTPESLRSRKSSSNLRREKLRLSLPTQDTTTNHPLVDSGSSDEEDDLVLTPRVRNTSKPKSSFTSNLTTSLKALKKRTITSIQSFTLSNATAPSQRQSPSAFSDDTLWSHPFVFPRLSSEIRPTIEGTPTQAQRRYLNPVPLTFEEQEAPFQQALHAPYLAESIQHAPQIQMQTYGRGRRRARSSRASSPDPNSEAGRALSGVRQREPRENSDFLRVVVLEMNMRREGKLESGRARIWLPPRQVVNLASPSSQAKVPQRWTGVSAY</sequence>
<name>A0A9W7W4L8_9PEZI</name>
<evidence type="ECO:0000313" key="3">
    <source>
        <dbReference type="Proteomes" id="UP001138500"/>
    </source>
</evidence>
<feature type="region of interest" description="Disordered" evidence="1">
    <location>
        <begin position="164"/>
        <end position="253"/>
    </location>
</feature>
<keyword evidence="3" id="KW-1185">Reference proteome</keyword>
<gene>
    <name evidence="2" type="ORF">Tdes44962_MAKER08663</name>
</gene>
<dbReference type="PANTHER" id="PTHR42051:SF1">
    <property type="entry name" value="MEIOTICALLY UP-REGULATED PROTEIN PB1A10.08"/>
    <property type="match status" value="1"/>
</dbReference>
<dbReference type="InterPro" id="IPR034443">
    <property type="entry name" value="PB1A10.08"/>
</dbReference>
<dbReference type="AlphaFoldDB" id="A0A9W7W4L8"/>
<accession>A0A9W7W4L8</accession>
<feature type="compositionally biased region" description="Polar residues" evidence="1">
    <location>
        <begin position="34"/>
        <end position="47"/>
    </location>
</feature>
<feature type="compositionally biased region" description="Low complexity" evidence="1">
    <location>
        <begin position="1"/>
        <end position="14"/>
    </location>
</feature>
<evidence type="ECO:0000313" key="2">
    <source>
        <dbReference type="EMBL" id="KAH9834285.1"/>
    </source>
</evidence>
<organism evidence="2 3">
    <name type="scientific">Teratosphaeria destructans</name>
    <dbReference type="NCBI Taxonomy" id="418781"/>
    <lineage>
        <taxon>Eukaryota</taxon>
        <taxon>Fungi</taxon>
        <taxon>Dikarya</taxon>
        <taxon>Ascomycota</taxon>
        <taxon>Pezizomycotina</taxon>
        <taxon>Dothideomycetes</taxon>
        <taxon>Dothideomycetidae</taxon>
        <taxon>Mycosphaerellales</taxon>
        <taxon>Teratosphaeriaceae</taxon>
        <taxon>Teratosphaeria</taxon>
    </lineage>
</organism>
<feature type="region of interest" description="Disordered" evidence="1">
    <location>
        <begin position="379"/>
        <end position="414"/>
    </location>
</feature>